<dbReference type="Proteomes" id="UP001165190">
    <property type="component" value="Unassembled WGS sequence"/>
</dbReference>
<dbReference type="AlphaFoldDB" id="A0A9W7IM28"/>
<reference evidence="1" key="1">
    <citation type="submission" date="2023-05" db="EMBL/GenBank/DDBJ databases">
        <title>Genome and transcriptome analyses reveal genes involved in the formation of fine ridges on petal epidermal cells in Hibiscus trionum.</title>
        <authorList>
            <person name="Koshimizu S."/>
            <person name="Masuda S."/>
            <person name="Ishii T."/>
            <person name="Shirasu K."/>
            <person name="Hoshino A."/>
            <person name="Arita M."/>
        </authorList>
    </citation>
    <scope>NUCLEOTIDE SEQUENCE</scope>
    <source>
        <strain evidence="1">Hamamatsu line</strain>
    </source>
</reference>
<gene>
    <name evidence="1" type="ORF">HRI_003576700</name>
</gene>
<protein>
    <submittedName>
        <fullName evidence="1">Uncharacterized protein</fullName>
    </submittedName>
</protein>
<proteinExistence type="predicted"/>
<dbReference type="OrthoDB" id="2015098at2759"/>
<keyword evidence="2" id="KW-1185">Reference proteome</keyword>
<evidence type="ECO:0000313" key="1">
    <source>
        <dbReference type="EMBL" id="GMI99074.1"/>
    </source>
</evidence>
<name>A0A9W7IM28_HIBTR</name>
<sequence>MEQARELQEFGSSLLWKVSNEEQSLRQNAISFESSIRRVRSMISSLVAQKLLDRSLAKEQYEKDLQRAICIIAEGDAAAFLPAK</sequence>
<dbReference type="EMBL" id="BSYR01000033">
    <property type="protein sequence ID" value="GMI99074.1"/>
    <property type="molecule type" value="Genomic_DNA"/>
</dbReference>
<accession>A0A9W7IM28</accession>
<organism evidence="1 2">
    <name type="scientific">Hibiscus trionum</name>
    <name type="common">Flower of an hour</name>
    <dbReference type="NCBI Taxonomy" id="183268"/>
    <lineage>
        <taxon>Eukaryota</taxon>
        <taxon>Viridiplantae</taxon>
        <taxon>Streptophyta</taxon>
        <taxon>Embryophyta</taxon>
        <taxon>Tracheophyta</taxon>
        <taxon>Spermatophyta</taxon>
        <taxon>Magnoliopsida</taxon>
        <taxon>eudicotyledons</taxon>
        <taxon>Gunneridae</taxon>
        <taxon>Pentapetalae</taxon>
        <taxon>rosids</taxon>
        <taxon>malvids</taxon>
        <taxon>Malvales</taxon>
        <taxon>Malvaceae</taxon>
        <taxon>Malvoideae</taxon>
        <taxon>Hibiscus</taxon>
    </lineage>
</organism>
<comment type="caution">
    <text evidence="1">The sequence shown here is derived from an EMBL/GenBank/DDBJ whole genome shotgun (WGS) entry which is preliminary data.</text>
</comment>
<evidence type="ECO:0000313" key="2">
    <source>
        <dbReference type="Proteomes" id="UP001165190"/>
    </source>
</evidence>